<name>A0ACB0MAF5_TRIPR</name>
<gene>
    <name evidence="1" type="ORF">MILVUS5_LOCUS40619</name>
</gene>
<comment type="caution">
    <text evidence="1">The sequence shown here is derived from an EMBL/GenBank/DDBJ whole genome shotgun (WGS) entry which is preliminary data.</text>
</comment>
<evidence type="ECO:0000313" key="1">
    <source>
        <dbReference type="EMBL" id="CAJ2678311.1"/>
    </source>
</evidence>
<accession>A0ACB0MAF5</accession>
<evidence type="ECO:0000313" key="2">
    <source>
        <dbReference type="Proteomes" id="UP001177021"/>
    </source>
</evidence>
<dbReference type="EMBL" id="CASHSV030000823">
    <property type="protein sequence ID" value="CAJ2678311.1"/>
    <property type="molecule type" value="Genomic_DNA"/>
</dbReference>
<proteinExistence type="predicted"/>
<keyword evidence="2" id="KW-1185">Reference proteome</keyword>
<organism evidence="1 2">
    <name type="scientific">Trifolium pratense</name>
    <name type="common">Red clover</name>
    <dbReference type="NCBI Taxonomy" id="57577"/>
    <lineage>
        <taxon>Eukaryota</taxon>
        <taxon>Viridiplantae</taxon>
        <taxon>Streptophyta</taxon>
        <taxon>Embryophyta</taxon>
        <taxon>Tracheophyta</taxon>
        <taxon>Spermatophyta</taxon>
        <taxon>Magnoliopsida</taxon>
        <taxon>eudicotyledons</taxon>
        <taxon>Gunneridae</taxon>
        <taxon>Pentapetalae</taxon>
        <taxon>rosids</taxon>
        <taxon>fabids</taxon>
        <taxon>Fabales</taxon>
        <taxon>Fabaceae</taxon>
        <taxon>Papilionoideae</taxon>
        <taxon>50 kb inversion clade</taxon>
        <taxon>NPAAA clade</taxon>
        <taxon>Hologalegina</taxon>
        <taxon>IRL clade</taxon>
        <taxon>Trifolieae</taxon>
        <taxon>Trifolium</taxon>
    </lineage>
</organism>
<protein>
    <submittedName>
        <fullName evidence="1">Uncharacterized protein</fullName>
    </submittedName>
</protein>
<reference evidence="1" key="1">
    <citation type="submission" date="2023-10" db="EMBL/GenBank/DDBJ databases">
        <authorList>
            <person name="Rodriguez Cubillos JULIANA M."/>
            <person name="De Vega J."/>
        </authorList>
    </citation>
    <scope>NUCLEOTIDE SEQUENCE</scope>
</reference>
<dbReference type="Proteomes" id="UP001177021">
    <property type="component" value="Unassembled WGS sequence"/>
</dbReference>
<sequence>MIQPKTKKRRRGDIETTQDTLSDLPQCVLVHILLFLNTKEAVRTCILSKRWKPIWKYIPTLKLHYSNFSTLKSFDKFVSRVLSLRDNSIVLDTVDFDRNGSIESGLLKRVANYVLSRNVKLRQLGIDVKGDIGHILPCISSCQTLTSLKLSVKPKGRYNYGRTPFPKSLDLPALTCLHLGNFAFCAGEDGRIEPFSAFNMLNSLILDNCSVKDAQNLYITSETLVSLTMCNHSFDFYLIELSAPSLCTFAFTGTPYQIFRGSGLSSVKQVDIDAEMLANHSFPPMILLSWLSDLANTKSLTKSLTVSASTLQVLSLIPDYVKDTLSPLSLMRSLKSLKVKQKPLSYGLSMAVKTVKLEKTLKAGVEPSSPIPDGILELLLQDSPSANVDIVECSRFEDAFDHLSQYSSSFFLRFLRPSSHEHVMVDLHQRVQHLKELVLQTNKYIHLAKEEIIQKREEMLALKEHMKMLKKTLDALERQMHEEIIKLQL</sequence>